<gene>
    <name evidence="2" type="ORF">BSTOLATCC_MIC2727</name>
</gene>
<evidence type="ECO:0000313" key="3">
    <source>
        <dbReference type="Proteomes" id="UP001162131"/>
    </source>
</evidence>
<proteinExistence type="predicted"/>
<dbReference type="Proteomes" id="UP001162131">
    <property type="component" value="Unassembled WGS sequence"/>
</dbReference>
<feature type="region of interest" description="Disordered" evidence="1">
    <location>
        <begin position="47"/>
        <end position="69"/>
    </location>
</feature>
<dbReference type="AlphaFoldDB" id="A0AAU9ICB5"/>
<reference evidence="2" key="1">
    <citation type="submission" date="2021-09" db="EMBL/GenBank/DDBJ databases">
        <authorList>
            <consortium name="AG Swart"/>
            <person name="Singh M."/>
            <person name="Singh A."/>
            <person name="Seah K."/>
            <person name="Emmerich C."/>
        </authorList>
    </citation>
    <scope>NUCLEOTIDE SEQUENCE</scope>
    <source>
        <strain evidence="2">ATCC30299</strain>
    </source>
</reference>
<evidence type="ECO:0000256" key="1">
    <source>
        <dbReference type="SAM" id="MobiDB-lite"/>
    </source>
</evidence>
<dbReference type="EMBL" id="CAJZBQ010000003">
    <property type="protein sequence ID" value="CAG9311021.1"/>
    <property type="molecule type" value="Genomic_DNA"/>
</dbReference>
<organism evidence="2 3">
    <name type="scientific">Blepharisma stoltei</name>
    <dbReference type="NCBI Taxonomy" id="1481888"/>
    <lineage>
        <taxon>Eukaryota</taxon>
        <taxon>Sar</taxon>
        <taxon>Alveolata</taxon>
        <taxon>Ciliophora</taxon>
        <taxon>Postciliodesmatophora</taxon>
        <taxon>Heterotrichea</taxon>
        <taxon>Heterotrichida</taxon>
        <taxon>Blepharismidae</taxon>
        <taxon>Blepharisma</taxon>
    </lineage>
</organism>
<accession>A0AAU9ICB5</accession>
<protein>
    <submittedName>
        <fullName evidence="2">Uncharacterized protein</fullName>
    </submittedName>
</protein>
<keyword evidence="3" id="KW-1185">Reference proteome</keyword>
<evidence type="ECO:0000313" key="2">
    <source>
        <dbReference type="EMBL" id="CAG9311021.1"/>
    </source>
</evidence>
<name>A0AAU9ICB5_9CILI</name>
<sequence>MSIAKPNILSQMHLFHQYQLNKSKMLKNRQSLIGNNYKSLPLLESASKKPKIKSENARSRSKSVLKSHFNGNDKTADAIEANSSIEKLPIFVPSNLLKPPIPDESHLSKMRHKIKKAIGNRQKRFPSVKLKSKSEIYGKQDQSIIAVARKIVNSKESVNNIVKGIKNTNNQNYASHNTTNVSISAKEFPCDGEATHSSVSDFEDDVYFKSIYN</sequence>
<comment type="caution">
    <text evidence="2">The sequence shown here is derived from an EMBL/GenBank/DDBJ whole genome shotgun (WGS) entry which is preliminary data.</text>
</comment>